<name>A0A3A2Z568_9EURO</name>
<feature type="compositionally biased region" description="Polar residues" evidence="1">
    <location>
        <begin position="17"/>
        <end position="40"/>
    </location>
</feature>
<evidence type="ECO:0000313" key="2">
    <source>
        <dbReference type="EMBL" id="RJE16517.1"/>
    </source>
</evidence>
<evidence type="ECO:0000313" key="3">
    <source>
        <dbReference type="Proteomes" id="UP000266188"/>
    </source>
</evidence>
<keyword evidence="3" id="KW-1185">Reference proteome</keyword>
<accession>A0A3A2Z568</accession>
<dbReference type="AlphaFoldDB" id="A0A3A2Z568"/>
<comment type="caution">
    <text evidence="2">The sequence shown here is derived from an EMBL/GenBank/DDBJ whole genome shotgun (WGS) entry which is preliminary data.</text>
</comment>
<dbReference type="Proteomes" id="UP000266188">
    <property type="component" value="Unassembled WGS sequence"/>
</dbReference>
<organism evidence="2 3">
    <name type="scientific">Aspergillus sclerotialis</name>
    <dbReference type="NCBI Taxonomy" id="2070753"/>
    <lineage>
        <taxon>Eukaryota</taxon>
        <taxon>Fungi</taxon>
        <taxon>Dikarya</taxon>
        <taxon>Ascomycota</taxon>
        <taxon>Pezizomycotina</taxon>
        <taxon>Eurotiomycetes</taxon>
        <taxon>Eurotiomycetidae</taxon>
        <taxon>Eurotiales</taxon>
        <taxon>Aspergillaceae</taxon>
        <taxon>Aspergillus</taxon>
        <taxon>Aspergillus subgen. Polypaecilum</taxon>
    </lineage>
</organism>
<reference evidence="3" key="1">
    <citation type="submission" date="2017-02" db="EMBL/GenBank/DDBJ databases">
        <authorList>
            <person name="Tafer H."/>
            <person name="Lopandic K."/>
        </authorList>
    </citation>
    <scope>NUCLEOTIDE SEQUENCE [LARGE SCALE GENOMIC DNA]</scope>
    <source>
        <strain evidence="3">CBS 366.77</strain>
    </source>
</reference>
<evidence type="ECO:0000256" key="1">
    <source>
        <dbReference type="SAM" id="MobiDB-lite"/>
    </source>
</evidence>
<feature type="region of interest" description="Disordered" evidence="1">
    <location>
        <begin position="1"/>
        <end position="72"/>
    </location>
</feature>
<protein>
    <submittedName>
        <fullName evidence="2">Uncharacterized protein</fullName>
    </submittedName>
</protein>
<dbReference type="STRING" id="2070753.A0A3A2Z568"/>
<dbReference type="EMBL" id="MVGC01004226">
    <property type="protein sequence ID" value="RJE16517.1"/>
    <property type="molecule type" value="Genomic_DNA"/>
</dbReference>
<feature type="non-terminal residue" evidence="2">
    <location>
        <position position="72"/>
    </location>
</feature>
<proteinExistence type="predicted"/>
<sequence>MATQNSTTRLMPAGNSMYKQSQNGSGRSLSFQNGTASRTSLLPPVQEPRYSTVPEGLEDSEGSGPSGYIHEA</sequence>
<gene>
    <name evidence="2" type="ORF">PHISCL_11146</name>
</gene>